<evidence type="ECO:0000256" key="1">
    <source>
        <dbReference type="ARBA" id="ARBA00004651"/>
    </source>
</evidence>
<evidence type="ECO:0000256" key="4">
    <source>
        <dbReference type="ARBA" id="ARBA00022692"/>
    </source>
</evidence>
<dbReference type="InterPro" id="IPR003370">
    <property type="entry name" value="Chromate_transpt"/>
</dbReference>
<gene>
    <name evidence="7" type="ORF">CHH57_10690</name>
</gene>
<dbReference type="EMBL" id="NPBQ01000064">
    <property type="protein sequence ID" value="PAD83279.1"/>
    <property type="molecule type" value="Genomic_DNA"/>
</dbReference>
<proteinExistence type="inferred from homology"/>
<dbReference type="GO" id="GO:0005886">
    <property type="term" value="C:plasma membrane"/>
    <property type="evidence" value="ECO:0007669"/>
    <property type="project" value="UniProtKB-SubCell"/>
</dbReference>
<evidence type="ECO:0000256" key="5">
    <source>
        <dbReference type="ARBA" id="ARBA00022989"/>
    </source>
</evidence>
<evidence type="ECO:0000256" key="2">
    <source>
        <dbReference type="ARBA" id="ARBA00005262"/>
    </source>
</evidence>
<comment type="subcellular location">
    <subcellularLocation>
        <location evidence="1">Cell membrane</location>
        <topology evidence="1">Multi-pass membrane protein</topology>
    </subcellularLocation>
</comment>
<dbReference type="RefSeq" id="WP_095330223.1">
    <property type="nucleotide sequence ID" value="NZ_CP026031.1"/>
</dbReference>
<dbReference type="GO" id="GO:0015109">
    <property type="term" value="F:chromate transmembrane transporter activity"/>
    <property type="evidence" value="ECO:0007669"/>
    <property type="project" value="InterPro"/>
</dbReference>
<dbReference type="PANTHER" id="PTHR43663">
    <property type="entry name" value="CHROMATE TRANSPORT PROTEIN-RELATED"/>
    <property type="match status" value="1"/>
</dbReference>
<evidence type="ECO:0000313" key="7">
    <source>
        <dbReference type="EMBL" id="PAD83279.1"/>
    </source>
</evidence>
<dbReference type="KEGG" id="bcir:C2I06_24120"/>
<accession>A0A268FD37</accession>
<organism evidence="7 8">
    <name type="scientific">Niallia circulans</name>
    <name type="common">Bacillus circulans</name>
    <dbReference type="NCBI Taxonomy" id="1397"/>
    <lineage>
        <taxon>Bacteria</taxon>
        <taxon>Bacillati</taxon>
        <taxon>Bacillota</taxon>
        <taxon>Bacilli</taxon>
        <taxon>Bacillales</taxon>
        <taxon>Bacillaceae</taxon>
        <taxon>Niallia</taxon>
    </lineage>
</organism>
<dbReference type="PANTHER" id="PTHR43663:SF2">
    <property type="entry name" value="CHROMATE TRANSPORT PROTEIN-RELATED"/>
    <property type="match status" value="1"/>
</dbReference>
<reference evidence="7 8" key="1">
    <citation type="submission" date="2017-07" db="EMBL/GenBank/DDBJ databases">
        <title>Isolation and whole genome analysis of endospore-forming bacteria from heroin.</title>
        <authorList>
            <person name="Kalinowski J."/>
            <person name="Ahrens B."/>
            <person name="Al-Dilaimi A."/>
            <person name="Winkler A."/>
            <person name="Wibberg D."/>
            <person name="Schleenbecker U."/>
            <person name="Ruckert C."/>
            <person name="Wolfel R."/>
            <person name="Grass G."/>
        </authorList>
    </citation>
    <scope>NUCLEOTIDE SEQUENCE [LARGE SCALE GENOMIC DNA]</scope>
    <source>
        <strain evidence="7 8">7521-2</strain>
    </source>
</reference>
<keyword evidence="6" id="KW-0472">Membrane</keyword>
<sequence>MKLKVSLFQIFWVFCKMSPVTFGGGYAMIPIIEKEIVVRKKWMKMGEISDTLALAGTAPGAIAVNASIFIGYRLGGILGALVAMLGALLPTFLIVLILGSLYLYFQDNVFVNAAFKGISGAVVALIGYAAIKIGKTSIIDKSTAVLSIVMIVSMIIFNLHPIVVILLGALLGIMIAKVKEKLGMAVKLEKEESQVHEADQAS</sequence>
<keyword evidence="4" id="KW-0812">Transmembrane</keyword>
<dbReference type="InterPro" id="IPR052518">
    <property type="entry name" value="CHR_Transporter"/>
</dbReference>
<keyword evidence="5" id="KW-1133">Transmembrane helix</keyword>
<protein>
    <submittedName>
        <fullName evidence="7">Chromate transporter</fullName>
    </submittedName>
</protein>
<evidence type="ECO:0000313" key="8">
    <source>
        <dbReference type="Proteomes" id="UP000216961"/>
    </source>
</evidence>
<comment type="caution">
    <text evidence="7">The sequence shown here is derived from an EMBL/GenBank/DDBJ whole genome shotgun (WGS) entry which is preliminary data.</text>
</comment>
<keyword evidence="3" id="KW-1003">Cell membrane</keyword>
<dbReference type="AlphaFoldDB" id="A0A268FD37"/>
<dbReference type="Proteomes" id="UP000216961">
    <property type="component" value="Unassembled WGS sequence"/>
</dbReference>
<comment type="similarity">
    <text evidence="2">Belongs to the chromate ion transporter (CHR) (TC 2.A.51) family.</text>
</comment>
<evidence type="ECO:0000256" key="6">
    <source>
        <dbReference type="ARBA" id="ARBA00023136"/>
    </source>
</evidence>
<evidence type="ECO:0000256" key="3">
    <source>
        <dbReference type="ARBA" id="ARBA00022475"/>
    </source>
</evidence>
<name>A0A268FD37_NIACI</name>
<dbReference type="Pfam" id="PF02417">
    <property type="entry name" value="Chromate_transp"/>
    <property type="match status" value="1"/>
</dbReference>